<proteinExistence type="predicted"/>
<keyword evidence="2" id="KW-1185">Reference proteome</keyword>
<accession>A0A4V1M3H8</accession>
<dbReference type="InParanoid" id="A0A4V1M3H8"/>
<protein>
    <submittedName>
        <fullName evidence="1">Uncharacterized protein</fullName>
    </submittedName>
</protein>
<dbReference type="VEuPathDB" id="FungiDB:TREMEDRAFT_60861"/>
<comment type="caution">
    <text evidence="1">The sequence shown here is derived from an EMBL/GenBank/DDBJ whole genome shotgun (WGS) entry which is preliminary data.</text>
</comment>
<dbReference type="Proteomes" id="UP000289152">
    <property type="component" value="Unassembled WGS sequence"/>
</dbReference>
<evidence type="ECO:0000313" key="2">
    <source>
        <dbReference type="Proteomes" id="UP000289152"/>
    </source>
</evidence>
<dbReference type="AlphaFoldDB" id="A0A4V1M3H8"/>
<reference evidence="1 2" key="1">
    <citation type="submission" date="2016-06" db="EMBL/GenBank/DDBJ databases">
        <title>Evolution of pathogenesis and genome organization in the Tremellales.</title>
        <authorList>
            <person name="Cuomo C."/>
            <person name="Litvintseva A."/>
            <person name="Heitman J."/>
            <person name="Chen Y."/>
            <person name="Sun S."/>
            <person name="Springer D."/>
            <person name="Dromer F."/>
            <person name="Young S."/>
            <person name="Zeng Q."/>
            <person name="Chapman S."/>
            <person name="Gujja S."/>
            <person name="Saif S."/>
            <person name="Birren B."/>
        </authorList>
    </citation>
    <scope>NUCLEOTIDE SEQUENCE [LARGE SCALE GENOMIC DNA]</scope>
    <source>
        <strain evidence="1 2">ATCC 28783</strain>
    </source>
</reference>
<gene>
    <name evidence="1" type="ORF">M231_05819</name>
</gene>
<evidence type="ECO:0000313" key="1">
    <source>
        <dbReference type="EMBL" id="RXK36917.1"/>
    </source>
</evidence>
<sequence length="152" mass="16800">MSLSTTNSSTSRSYTTSLLPTNEEWKEMTKLNYGDSEDSVKALWSIIDVISTILEGEKTTGALGKLIEEENSINTYCDQSPNFSSTPVSTDTSSWILVDDMSEQNLPNKGQTLGIVQGEMSSDGYNLPDDSQTPIHLKDFVGYIQQCRQSQL</sequence>
<name>A0A4V1M3H8_TREME</name>
<dbReference type="EMBL" id="SDIL01000083">
    <property type="protein sequence ID" value="RXK36917.1"/>
    <property type="molecule type" value="Genomic_DNA"/>
</dbReference>
<organism evidence="1 2">
    <name type="scientific">Tremella mesenterica</name>
    <name type="common">Jelly fungus</name>
    <dbReference type="NCBI Taxonomy" id="5217"/>
    <lineage>
        <taxon>Eukaryota</taxon>
        <taxon>Fungi</taxon>
        <taxon>Dikarya</taxon>
        <taxon>Basidiomycota</taxon>
        <taxon>Agaricomycotina</taxon>
        <taxon>Tremellomycetes</taxon>
        <taxon>Tremellales</taxon>
        <taxon>Tremellaceae</taxon>
        <taxon>Tremella</taxon>
    </lineage>
</organism>